<accession>A0A9D4Z4I9</accession>
<evidence type="ECO:0000313" key="2">
    <source>
        <dbReference type="Proteomes" id="UP000886520"/>
    </source>
</evidence>
<evidence type="ECO:0000313" key="1">
    <source>
        <dbReference type="EMBL" id="KAI5060202.1"/>
    </source>
</evidence>
<proteinExistence type="predicted"/>
<sequence>MRKQASALSRKDIRCFIFVNRTCHIFIFTSFFTTTEESRILMHERSHRSLHTSESLSIGNKDQTRWIRNILLDGAISHSMRW</sequence>
<dbReference type="AlphaFoldDB" id="A0A9D4Z4I9"/>
<keyword evidence="2" id="KW-1185">Reference proteome</keyword>
<reference evidence="1" key="1">
    <citation type="submission" date="2021-01" db="EMBL/GenBank/DDBJ databases">
        <title>Adiantum capillus-veneris genome.</title>
        <authorList>
            <person name="Fang Y."/>
            <person name="Liao Q."/>
        </authorList>
    </citation>
    <scope>NUCLEOTIDE SEQUENCE</scope>
    <source>
        <strain evidence="1">H3</strain>
        <tissue evidence="1">Leaf</tissue>
    </source>
</reference>
<gene>
    <name evidence="1" type="ORF">GOP47_0024622</name>
</gene>
<protein>
    <submittedName>
        <fullName evidence="1">Uncharacterized protein</fullName>
    </submittedName>
</protein>
<dbReference type="Proteomes" id="UP000886520">
    <property type="component" value="Chromosome 24"/>
</dbReference>
<organism evidence="1 2">
    <name type="scientific">Adiantum capillus-veneris</name>
    <name type="common">Maidenhair fern</name>
    <dbReference type="NCBI Taxonomy" id="13818"/>
    <lineage>
        <taxon>Eukaryota</taxon>
        <taxon>Viridiplantae</taxon>
        <taxon>Streptophyta</taxon>
        <taxon>Embryophyta</taxon>
        <taxon>Tracheophyta</taxon>
        <taxon>Polypodiopsida</taxon>
        <taxon>Polypodiidae</taxon>
        <taxon>Polypodiales</taxon>
        <taxon>Pteridineae</taxon>
        <taxon>Pteridaceae</taxon>
        <taxon>Vittarioideae</taxon>
        <taxon>Adiantum</taxon>
    </lineage>
</organism>
<name>A0A9D4Z4I9_ADICA</name>
<comment type="caution">
    <text evidence="1">The sequence shown here is derived from an EMBL/GenBank/DDBJ whole genome shotgun (WGS) entry which is preliminary data.</text>
</comment>
<dbReference type="EMBL" id="JABFUD020000024">
    <property type="protein sequence ID" value="KAI5060202.1"/>
    <property type="molecule type" value="Genomic_DNA"/>
</dbReference>